<dbReference type="SMART" id="SM00382">
    <property type="entry name" value="AAA"/>
    <property type="match status" value="1"/>
</dbReference>
<dbReference type="InterPro" id="IPR009057">
    <property type="entry name" value="Homeodomain-like_sf"/>
</dbReference>
<gene>
    <name evidence="12" type="primary">atoC</name>
    <name evidence="12" type="ordered locus">SRM_01415</name>
</gene>
<dbReference type="FunFam" id="3.40.50.2300:FF:000018">
    <property type="entry name" value="DNA-binding transcriptional regulator NtrC"/>
    <property type="match status" value="1"/>
</dbReference>
<dbReference type="Pfam" id="PF00158">
    <property type="entry name" value="Sigma54_activat"/>
    <property type="match status" value="1"/>
</dbReference>
<dbReference type="SMART" id="SM00448">
    <property type="entry name" value="REC"/>
    <property type="match status" value="1"/>
</dbReference>
<dbReference type="PANTHER" id="PTHR32071:SF14">
    <property type="entry name" value="TRANSCRIPTIONAL REGULATORY PROTEIN RTCR"/>
    <property type="match status" value="1"/>
</dbReference>
<dbReference type="GO" id="GO:0000160">
    <property type="term" value="P:phosphorelay signal transduction system"/>
    <property type="evidence" value="ECO:0007669"/>
    <property type="project" value="UniProtKB-KW"/>
</dbReference>
<name>D5H8I1_SALRM</name>
<evidence type="ECO:0000313" key="12">
    <source>
        <dbReference type="EMBL" id="CBH24336.1"/>
    </source>
</evidence>
<dbReference type="InterPro" id="IPR001789">
    <property type="entry name" value="Sig_transdc_resp-reg_receiver"/>
</dbReference>
<dbReference type="PROSITE" id="PS50045">
    <property type="entry name" value="SIGMA54_INTERACT_4"/>
    <property type="match status" value="1"/>
</dbReference>
<feature type="domain" description="Sigma-54 factor interaction" evidence="10">
    <location>
        <begin position="214"/>
        <end position="444"/>
    </location>
</feature>
<dbReference type="InterPro" id="IPR027417">
    <property type="entry name" value="P-loop_NTPase"/>
</dbReference>
<organism evidence="12 13">
    <name type="scientific">Salinibacter ruber (strain M8)</name>
    <dbReference type="NCBI Taxonomy" id="761659"/>
    <lineage>
        <taxon>Bacteria</taxon>
        <taxon>Pseudomonadati</taxon>
        <taxon>Rhodothermota</taxon>
        <taxon>Rhodothermia</taxon>
        <taxon>Rhodothermales</taxon>
        <taxon>Salinibacteraceae</taxon>
        <taxon>Salinibacter</taxon>
    </lineage>
</organism>
<evidence type="ECO:0000256" key="3">
    <source>
        <dbReference type="ARBA" id="ARBA00022840"/>
    </source>
</evidence>
<dbReference type="GO" id="GO:0006355">
    <property type="term" value="P:regulation of DNA-templated transcription"/>
    <property type="evidence" value="ECO:0007669"/>
    <property type="project" value="InterPro"/>
</dbReference>
<dbReference type="GO" id="GO:0005524">
    <property type="term" value="F:ATP binding"/>
    <property type="evidence" value="ECO:0007669"/>
    <property type="project" value="UniProtKB-KW"/>
</dbReference>
<reference evidence="13" key="2">
    <citation type="submission" date="2010-04" db="EMBL/GenBank/DDBJ databases">
        <title>Genome sequence of Salinibacter ruber M8.</title>
        <authorList>
            <consortium name="Genoscope"/>
        </authorList>
    </citation>
    <scope>NUCLEOTIDE SEQUENCE [LARGE SCALE GENOMIC DNA]</scope>
    <source>
        <strain evidence="13">M8</strain>
    </source>
</reference>
<dbReference type="InterPro" id="IPR025943">
    <property type="entry name" value="Sigma_54_int_dom_ATP-bd_2"/>
</dbReference>
<sequence length="533" mass="59883">MLAGCGPRGTMSTSLRAGRRKMEESSRALDRKEDALYIGYLFFGHSQPLRAETGTAVTVHHRCKDPRIVMSKRIFVVDDEPKIGNLFSNVLERDGYDVDAFVNPNSLLEALDEDSGEPDVVVTDMIMPQMDGVELMEHLDERDLDVPIIIMTAHSSVQTAVEAMRQGAFHYLEKPVNLEEMRALLEKAIELYGAQQELKQIKTEKQKQYPIEGILGESDPVVEVRETLETLCNASNTTVLFTGETGTGKNLAAQTLHYNSPRAEEAFTDIDCASLPDNLLEAELFGYEEGAFTDARDSKEGLIEVADGGTLFLDEIDSMSLALQAKLLSFLESREFRRLGGVEDKSADVRILCATNSDLEKSVQEDEFRKDLFFRINVVNVKMPPLRSMGDDVLLIGRHIVSEFNREFGSDVSGFTNAAREKLLNHTWPGNVRELRNVIERAMIFVEGDQIEAEDLTLAPPSRLDEREQPVGNNGFQFALGQTLKDVEKAYIRRTLETRADDSYADIADDLGISKKTLWDKRKRYDLDEVVDR</sequence>
<keyword evidence="2" id="KW-0547">Nucleotide-binding</keyword>
<protein>
    <submittedName>
        <fullName evidence="12">Member of the two-component regulatory system atoS/atoC</fullName>
    </submittedName>
</protein>
<dbReference type="Gene3D" id="3.40.50.2300">
    <property type="match status" value="1"/>
</dbReference>
<evidence type="ECO:0000256" key="9">
    <source>
        <dbReference type="SAM" id="MobiDB-lite"/>
    </source>
</evidence>
<dbReference type="CDD" id="cd00009">
    <property type="entry name" value="AAA"/>
    <property type="match status" value="1"/>
</dbReference>
<keyword evidence="5" id="KW-0805">Transcription regulation</keyword>
<dbReference type="InterPro" id="IPR025944">
    <property type="entry name" value="Sigma_54_int_dom_CS"/>
</dbReference>
<evidence type="ECO:0000256" key="6">
    <source>
        <dbReference type="ARBA" id="ARBA00023125"/>
    </source>
</evidence>
<dbReference type="InterPro" id="IPR002078">
    <property type="entry name" value="Sigma_54_int"/>
</dbReference>
<evidence type="ECO:0000256" key="1">
    <source>
        <dbReference type="ARBA" id="ARBA00022553"/>
    </source>
</evidence>
<dbReference type="SUPFAM" id="SSF52172">
    <property type="entry name" value="CheY-like"/>
    <property type="match status" value="1"/>
</dbReference>
<feature type="region of interest" description="Disordered" evidence="9">
    <location>
        <begin position="1"/>
        <end position="26"/>
    </location>
</feature>
<evidence type="ECO:0000313" key="13">
    <source>
        <dbReference type="Proteomes" id="UP000000933"/>
    </source>
</evidence>
<dbReference type="KEGG" id="srm:SRM_01415"/>
<feature type="modified residue" description="4-aspartylphosphate" evidence="8">
    <location>
        <position position="124"/>
    </location>
</feature>
<dbReference type="Pfam" id="PF00072">
    <property type="entry name" value="Response_reg"/>
    <property type="match status" value="1"/>
</dbReference>
<dbReference type="FunFam" id="3.40.50.300:FF:000006">
    <property type="entry name" value="DNA-binding transcriptional regulator NtrC"/>
    <property type="match status" value="1"/>
</dbReference>
<evidence type="ECO:0000256" key="5">
    <source>
        <dbReference type="ARBA" id="ARBA00023015"/>
    </source>
</evidence>
<dbReference type="AlphaFoldDB" id="D5H8I1"/>
<keyword evidence="7" id="KW-0804">Transcription</keyword>
<dbReference type="Gene3D" id="1.10.10.60">
    <property type="entry name" value="Homeodomain-like"/>
    <property type="match status" value="1"/>
</dbReference>
<dbReference type="PANTHER" id="PTHR32071">
    <property type="entry name" value="TRANSCRIPTIONAL REGULATORY PROTEIN"/>
    <property type="match status" value="1"/>
</dbReference>
<dbReference type="EMBL" id="FP565814">
    <property type="protein sequence ID" value="CBH24336.1"/>
    <property type="molecule type" value="Genomic_DNA"/>
</dbReference>
<dbReference type="Gene3D" id="3.40.50.300">
    <property type="entry name" value="P-loop containing nucleotide triphosphate hydrolases"/>
    <property type="match status" value="1"/>
</dbReference>
<accession>D5H8I1</accession>
<proteinExistence type="predicted"/>
<keyword evidence="1 8" id="KW-0597">Phosphoprotein</keyword>
<dbReference type="InterPro" id="IPR003593">
    <property type="entry name" value="AAA+_ATPase"/>
</dbReference>
<dbReference type="Proteomes" id="UP000000933">
    <property type="component" value="Chromosome"/>
</dbReference>
<dbReference type="PROSITE" id="PS50110">
    <property type="entry name" value="RESPONSE_REGULATORY"/>
    <property type="match status" value="1"/>
</dbReference>
<feature type="domain" description="Response regulatory" evidence="11">
    <location>
        <begin position="73"/>
        <end position="189"/>
    </location>
</feature>
<dbReference type="GO" id="GO:0003677">
    <property type="term" value="F:DNA binding"/>
    <property type="evidence" value="ECO:0007669"/>
    <property type="project" value="UniProtKB-KW"/>
</dbReference>
<dbReference type="HOGENOM" id="CLU_000445_0_6_10"/>
<dbReference type="InterPro" id="IPR011006">
    <property type="entry name" value="CheY-like_superfamily"/>
</dbReference>
<dbReference type="InterPro" id="IPR058031">
    <property type="entry name" value="AAA_lid_NorR"/>
</dbReference>
<dbReference type="Gene3D" id="1.10.8.60">
    <property type="match status" value="1"/>
</dbReference>
<dbReference type="PROSITE" id="PS00688">
    <property type="entry name" value="SIGMA54_INTERACT_3"/>
    <property type="match status" value="1"/>
</dbReference>
<evidence type="ECO:0000259" key="11">
    <source>
        <dbReference type="PROSITE" id="PS50110"/>
    </source>
</evidence>
<evidence type="ECO:0000256" key="7">
    <source>
        <dbReference type="ARBA" id="ARBA00023163"/>
    </source>
</evidence>
<evidence type="ECO:0000256" key="4">
    <source>
        <dbReference type="ARBA" id="ARBA00023012"/>
    </source>
</evidence>
<dbReference type="Pfam" id="PF25601">
    <property type="entry name" value="AAA_lid_14"/>
    <property type="match status" value="1"/>
</dbReference>
<dbReference type="SUPFAM" id="SSF46689">
    <property type="entry name" value="Homeodomain-like"/>
    <property type="match status" value="1"/>
</dbReference>
<reference evidence="12 13" key="1">
    <citation type="journal article" date="2010" name="ISME J.">
        <title>Fine-scale evolution: genomic, phenotypic and ecological differentiation in two coexisting Salinibacter ruber strains.</title>
        <authorList>
            <person name="Pena A."/>
            <person name="Teeling H."/>
            <person name="Huerta-Cepas J."/>
            <person name="Santos F."/>
            <person name="Yarza P."/>
            <person name="Brito-Echeverria J."/>
            <person name="Lucio M."/>
            <person name="Schmitt-Kopplin P."/>
            <person name="Meseguer I."/>
            <person name="Schenowitz C."/>
            <person name="Dossat C."/>
            <person name="Barbe V."/>
            <person name="Dopazo J."/>
            <person name="Rossello-Mora R."/>
            <person name="Schuler M."/>
            <person name="Glockner F.O."/>
            <person name="Amann R."/>
            <person name="Gabaldon T."/>
            <person name="Anton J."/>
        </authorList>
    </citation>
    <scope>NUCLEOTIDE SEQUENCE [LARGE SCALE GENOMIC DNA]</scope>
    <source>
        <strain evidence="12 13">M8</strain>
    </source>
</reference>
<keyword evidence="4" id="KW-0902">Two-component regulatory system</keyword>
<evidence type="ECO:0000256" key="8">
    <source>
        <dbReference type="PROSITE-ProRule" id="PRU00169"/>
    </source>
</evidence>
<dbReference type="SUPFAM" id="SSF52540">
    <property type="entry name" value="P-loop containing nucleoside triphosphate hydrolases"/>
    <property type="match status" value="1"/>
</dbReference>
<keyword evidence="6" id="KW-0238">DNA-binding</keyword>
<keyword evidence="3" id="KW-0067">ATP-binding</keyword>
<evidence type="ECO:0000256" key="2">
    <source>
        <dbReference type="ARBA" id="ARBA00022741"/>
    </source>
</evidence>
<evidence type="ECO:0000259" key="10">
    <source>
        <dbReference type="PROSITE" id="PS50045"/>
    </source>
</evidence>
<dbReference type="PROSITE" id="PS00676">
    <property type="entry name" value="SIGMA54_INTERACT_2"/>
    <property type="match status" value="1"/>
</dbReference>